<sequence length="315" mass="31976">MATLLFLEHENGTIRDASLKALTAAQAIGGPIHALVLGSGSKAAAEAAAKLEGLEKVLNSEDAVYDHALAEPTAALIATIAEPYDTILAAASTTGKNVLPRVAALLDVAQISDIITVVSPDTFERPIYAGNAIQTVQAGSGKKVITVRTAAFKAAGEGGSAGVEAVSAAAPEAGGSTFKGEEIAKSDRPELAAARIIVSGGRSLGSAEKFKELIEPLADSLGAAVGASRAAVDAGYAPNDWQVGQTGKVVAPDLYVAVGISGAIQHLAGMKDSKVIVAINKDEDAPIFQVADYGLVGDLFQIVPELQAEITKAKG</sequence>
<feature type="binding site" evidence="10">
    <location>
        <begin position="228"/>
        <end position="229"/>
    </location>
    <ligand>
        <name>FAD</name>
        <dbReference type="ChEBI" id="CHEBI:57692"/>
    </ligand>
</feature>
<comment type="function">
    <text evidence="7">The electron transfer flavoprotein serves as a specific electron acceptor for other dehydrogenases. It transfers the electrons to the main respiratory chain via ETF-ubiquinone oxidoreductase (ETF dehydrogenase).</text>
</comment>
<dbReference type="Gene3D" id="3.40.50.620">
    <property type="entry name" value="HUPs"/>
    <property type="match status" value="1"/>
</dbReference>
<dbReference type="FunFam" id="3.40.50.1220:FF:000001">
    <property type="entry name" value="Electron transfer flavoprotein, alpha subunit"/>
    <property type="match status" value="1"/>
</dbReference>
<feature type="binding site" evidence="10">
    <location>
        <begin position="242"/>
        <end position="246"/>
    </location>
    <ligand>
        <name>FAD</name>
        <dbReference type="ChEBI" id="CHEBI:57692"/>
    </ligand>
</feature>
<dbReference type="GO" id="GO:0009055">
    <property type="term" value="F:electron transfer activity"/>
    <property type="evidence" value="ECO:0007669"/>
    <property type="project" value="InterPro"/>
</dbReference>
<evidence type="ECO:0000259" key="11">
    <source>
        <dbReference type="SMART" id="SM00893"/>
    </source>
</evidence>
<dbReference type="Gene3D" id="3.40.50.1220">
    <property type="entry name" value="TPP-binding domain"/>
    <property type="match status" value="1"/>
</dbReference>
<dbReference type="InterPro" id="IPR014729">
    <property type="entry name" value="Rossmann-like_a/b/a_fold"/>
</dbReference>
<evidence type="ECO:0000256" key="2">
    <source>
        <dbReference type="ARBA" id="ARBA00011355"/>
    </source>
</evidence>
<dbReference type="PROSITE" id="PS00696">
    <property type="entry name" value="ETF_ALPHA"/>
    <property type="match status" value="1"/>
</dbReference>
<dbReference type="PANTHER" id="PTHR43153">
    <property type="entry name" value="ELECTRON TRANSFER FLAVOPROTEIN ALPHA"/>
    <property type="match status" value="1"/>
</dbReference>
<feature type="binding site" evidence="10">
    <location>
        <position position="280"/>
    </location>
    <ligand>
        <name>FAD</name>
        <dbReference type="ChEBI" id="CHEBI:57692"/>
    </ligand>
</feature>
<dbReference type="FunFam" id="3.40.50.620:FF:000041">
    <property type="entry name" value="Electron transfer flavoprotein alpha subunit"/>
    <property type="match status" value="1"/>
</dbReference>
<comment type="caution">
    <text evidence="12">The sequence shown here is derived from an EMBL/GenBank/DDBJ whole genome shotgun (WGS) entry which is preliminary data.</text>
</comment>
<dbReference type="Pfam" id="PF00766">
    <property type="entry name" value="ETF_alpha"/>
    <property type="match status" value="1"/>
</dbReference>
<dbReference type="Pfam" id="PF01012">
    <property type="entry name" value="ETF"/>
    <property type="match status" value="1"/>
</dbReference>
<evidence type="ECO:0000313" key="13">
    <source>
        <dbReference type="Proteomes" id="UP000474159"/>
    </source>
</evidence>
<evidence type="ECO:0000256" key="5">
    <source>
        <dbReference type="ARBA" id="ARBA00022827"/>
    </source>
</evidence>
<reference evidence="12 13" key="1">
    <citation type="submission" date="2019-09" db="EMBL/GenBank/DDBJ databases">
        <title>YIM 48816 draft genome.</title>
        <authorList>
            <person name="Jiang L."/>
        </authorList>
    </citation>
    <scope>NUCLEOTIDE SEQUENCE [LARGE SCALE GENOMIC DNA]</scope>
    <source>
        <strain evidence="12 13">YIM 48816</strain>
    </source>
</reference>
<dbReference type="InterPro" id="IPR018206">
    <property type="entry name" value="ETF_asu_C_CS"/>
</dbReference>
<dbReference type="InterPro" id="IPR001308">
    <property type="entry name" value="ETF_a/FixB"/>
</dbReference>
<dbReference type="PANTHER" id="PTHR43153:SF1">
    <property type="entry name" value="ELECTRON TRANSFER FLAVOPROTEIN SUBUNIT ALPHA, MITOCHONDRIAL"/>
    <property type="match status" value="1"/>
</dbReference>
<dbReference type="RefSeq" id="WP_150996996.1">
    <property type="nucleotide sequence ID" value="NZ_BPQY01000387.1"/>
</dbReference>
<gene>
    <name evidence="12" type="ORF">F6X53_02785</name>
</gene>
<dbReference type="CDD" id="cd01715">
    <property type="entry name" value="ETF_alpha"/>
    <property type="match status" value="1"/>
</dbReference>
<dbReference type="OrthoDB" id="9770286at2"/>
<comment type="cofactor">
    <cofactor evidence="10">
        <name>FAD</name>
        <dbReference type="ChEBI" id="CHEBI:57692"/>
    </cofactor>
    <text evidence="10">Binds 1 FAD per dimer.</text>
</comment>
<dbReference type="SUPFAM" id="SSF52402">
    <property type="entry name" value="Adenine nucleotide alpha hydrolases-like"/>
    <property type="match status" value="1"/>
</dbReference>
<name>A0A6L3T350_9HYPH</name>
<comment type="subunit">
    <text evidence="2">Heterodimer of an alpha and a beta subunit.</text>
</comment>
<feature type="domain" description="Electron transfer flavoprotein alpha/beta-subunit N-terminal" evidence="11">
    <location>
        <begin position="3"/>
        <end position="182"/>
    </location>
</feature>
<evidence type="ECO:0000256" key="7">
    <source>
        <dbReference type="ARBA" id="ARBA00025649"/>
    </source>
</evidence>
<keyword evidence="4" id="KW-0285">Flavoprotein</keyword>
<comment type="similarity">
    <text evidence="1">Belongs to the ETF alpha-subunit/FixB family.</text>
</comment>
<proteinExistence type="inferred from homology"/>
<dbReference type="Proteomes" id="UP000474159">
    <property type="component" value="Unassembled WGS sequence"/>
</dbReference>
<feature type="binding site" evidence="10">
    <location>
        <begin position="259"/>
        <end position="266"/>
    </location>
    <ligand>
        <name>FAD</name>
        <dbReference type="ChEBI" id="CHEBI:57692"/>
    </ligand>
</feature>
<dbReference type="SMART" id="SM00893">
    <property type="entry name" value="ETF"/>
    <property type="match status" value="1"/>
</dbReference>
<evidence type="ECO:0000313" key="12">
    <source>
        <dbReference type="EMBL" id="KAB1081249.1"/>
    </source>
</evidence>
<dbReference type="InterPro" id="IPR014731">
    <property type="entry name" value="ETF_asu_C"/>
</dbReference>
<feature type="binding site" evidence="10">
    <location>
        <position position="202"/>
    </location>
    <ligand>
        <name>FAD</name>
        <dbReference type="ChEBI" id="CHEBI:57692"/>
    </ligand>
</feature>
<dbReference type="GO" id="GO:0033539">
    <property type="term" value="P:fatty acid beta-oxidation using acyl-CoA dehydrogenase"/>
    <property type="evidence" value="ECO:0007669"/>
    <property type="project" value="TreeGrafter"/>
</dbReference>
<evidence type="ECO:0000256" key="10">
    <source>
        <dbReference type="PIRSR" id="PIRSR000089-1"/>
    </source>
</evidence>
<evidence type="ECO:0000256" key="8">
    <source>
        <dbReference type="ARBA" id="ARBA00068674"/>
    </source>
</evidence>
<evidence type="ECO:0000256" key="9">
    <source>
        <dbReference type="ARBA" id="ARBA00079299"/>
    </source>
</evidence>
<dbReference type="InterPro" id="IPR033947">
    <property type="entry name" value="ETF_alpha_N"/>
</dbReference>
<dbReference type="InterPro" id="IPR014730">
    <property type="entry name" value="ETF_a/b_N"/>
</dbReference>
<organism evidence="12 13">
    <name type="scientific">Methylobacterium soli</name>
    <dbReference type="NCBI Taxonomy" id="553447"/>
    <lineage>
        <taxon>Bacteria</taxon>
        <taxon>Pseudomonadati</taxon>
        <taxon>Pseudomonadota</taxon>
        <taxon>Alphaproteobacteria</taxon>
        <taxon>Hyphomicrobiales</taxon>
        <taxon>Methylobacteriaceae</taxon>
        <taxon>Methylobacterium</taxon>
    </lineage>
</organism>
<evidence type="ECO:0000256" key="3">
    <source>
        <dbReference type="ARBA" id="ARBA00022448"/>
    </source>
</evidence>
<keyword evidence="13" id="KW-1185">Reference proteome</keyword>
<dbReference type="GO" id="GO:0050660">
    <property type="term" value="F:flavin adenine dinucleotide binding"/>
    <property type="evidence" value="ECO:0007669"/>
    <property type="project" value="InterPro"/>
</dbReference>
<keyword evidence="5 10" id="KW-0274">FAD</keyword>
<evidence type="ECO:0000256" key="6">
    <source>
        <dbReference type="ARBA" id="ARBA00022982"/>
    </source>
</evidence>
<evidence type="ECO:0000256" key="4">
    <source>
        <dbReference type="ARBA" id="ARBA00022630"/>
    </source>
</evidence>
<dbReference type="InterPro" id="IPR029035">
    <property type="entry name" value="DHS-like_NAD/FAD-binding_dom"/>
</dbReference>
<protein>
    <recommendedName>
        <fullName evidence="8">Electron transfer flavoprotein subunit alpha</fullName>
    </recommendedName>
    <alternativeName>
        <fullName evidence="9">Electron transfer flavoprotein large subunit</fullName>
    </alternativeName>
</protein>
<accession>A0A6L3T350</accession>
<evidence type="ECO:0000256" key="1">
    <source>
        <dbReference type="ARBA" id="ARBA00005817"/>
    </source>
</evidence>
<dbReference type="PIRSF" id="PIRSF000089">
    <property type="entry name" value="Electra_flavoP_a"/>
    <property type="match status" value="1"/>
</dbReference>
<dbReference type="EMBL" id="VZZK01000002">
    <property type="protein sequence ID" value="KAB1081249.1"/>
    <property type="molecule type" value="Genomic_DNA"/>
</dbReference>
<dbReference type="SUPFAM" id="SSF52467">
    <property type="entry name" value="DHS-like NAD/FAD-binding domain"/>
    <property type="match status" value="1"/>
</dbReference>
<dbReference type="AlphaFoldDB" id="A0A6L3T350"/>
<keyword evidence="3" id="KW-0813">Transport</keyword>
<keyword evidence="6" id="KW-0249">Electron transport</keyword>